<dbReference type="AlphaFoldDB" id="A0AAD5YUT5"/>
<dbReference type="InterPro" id="IPR046522">
    <property type="entry name" value="DUF6699"/>
</dbReference>
<feature type="compositionally biased region" description="Basic residues" evidence="1">
    <location>
        <begin position="222"/>
        <end position="242"/>
    </location>
</feature>
<reference evidence="3" key="1">
    <citation type="submission" date="2022-07" db="EMBL/GenBank/DDBJ databases">
        <title>Genome Sequence of Leucocoprinus birnbaumii.</title>
        <authorList>
            <person name="Buettner E."/>
        </authorList>
    </citation>
    <scope>NUCLEOTIDE SEQUENCE</scope>
    <source>
        <strain evidence="3">VT141</strain>
    </source>
</reference>
<proteinExistence type="predicted"/>
<evidence type="ECO:0000259" key="2">
    <source>
        <dbReference type="Pfam" id="PF20415"/>
    </source>
</evidence>
<feature type="domain" description="DUF6699" evidence="2">
    <location>
        <begin position="433"/>
        <end position="566"/>
    </location>
</feature>
<dbReference type="EMBL" id="JANIEX010000055">
    <property type="protein sequence ID" value="KAJ3574861.1"/>
    <property type="molecule type" value="Genomic_DNA"/>
</dbReference>
<feature type="compositionally biased region" description="Polar residues" evidence="1">
    <location>
        <begin position="53"/>
        <end position="76"/>
    </location>
</feature>
<evidence type="ECO:0000313" key="4">
    <source>
        <dbReference type="Proteomes" id="UP001213000"/>
    </source>
</evidence>
<comment type="caution">
    <text evidence="3">The sequence shown here is derived from an EMBL/GenBank/DDBJ whole genome shotgun (WGS) entry which is preliminary data.</text>
</comment>
<name>A0AAD5YUT5_9AGAR</name>
<protein>
    <recommendedName>
        <fullName evidence="2">DUF6699 domain-containing protein</fullName>
    </recommendedName>
</protein>
<feature type="compositionally biased region" description="Polar residues" evidence="1">
    <location>
        <begin position="170"/>
        <end position="180"/>
    </location>
</feature>
<keyword evidence="4" id="KW-1185">Reference proteome</keyword>
<dbReference type="Proteomes" id="UP001213000">
    <property type="component" value="Unassembled WGS sequence"/>
</dbReference>
<evidence type="ECO:0000313" key="3">
    <source>
        <dbReference type="EMBL" id="KAJ3574861.1"/>
    </source>
</evidence>
<sequence>MSLSNPIYGTLPAFRERPASTGPTFDGVGGGGGGFMPPPPGASVGGEPGHYPSFQQSNPSSLNWPNPQSSQTQLGPQASAYPPWGSGYAHSHQSQHPQPSSFQPQPPNHYSPYQPAPTQHSPYHNPTQNSPYQPHASQRPPASEPGSTPWTYGQYPPSPEYPLTAPVTIPTFNHTPNASGRRSPYGVHIPQPPPSSAPAEAPLWAHLVHPQHHSNHSQTQLHQHHEHAPSHAHRPTHQRHHSNGSPGYLPVTDEPTQYAAPLPFRGSANAPPPKKSAMRRSNSQSAPGRHAASGSGSQPHTPRIQRVSSNGSTNGTGFGFGYNNGSASGWPQMAVSPATYPTMAPPTSAPAGVIPPMTTPNVPGYTLADEDNWGPNHLSPRPRDWRADYFPKQGFSMYLPRIGRARSDVAEYHDTVKRDLHPLLYHAPNGEPLTFDLRYPIVHGQTLLISQRNFNEIDLAQHAAFPAAPMLRLYHPKFPWYVDVHQSHPGGVTVFDVLAQLSVQSQAQIRSRHYYNDVLDLADRTALGKTYKERCRGRPGEGARGILQVDFLGDKYVFEGLARGKQGMWEIKTRSPEILR</sequence>
<evidence type="ECO:0000256" key="1">
    <source>
        <dbReference type="SAM" id="MobiDB-lite"/>
    </source>
</evidence>
<feature type="compositionally biased region" description="Polar residues" evidence="1">
    <location>
        <begin position="116"/>
        <end position="136"/>
    </location>
</feature>
<accession>A0AAD5YUT5</accession>
<organism evidence="3 4">
    <name type="scientific">Leucocoprinus birnbaumii</name>
    <dbReference type="NCBI Taxonomy" id="56174"/>
    <lineage>
        <taxon>Eukaryota</taxon>
        <taxon>Fungi</taxon>
        <taxon>Dikarya</taxon>
        <taxon>Basidiomycota</taxon>
        <taxon>Agaricomycotina</taxon>
        <taxon>Agaricomycetes</taxon>
        <taxon>Agaricomycetidae</taxon>
        <taxon>Agaricales</taxon>
        <taxon>Agaricineae</taxon>
        <taxon>Agaricaceae</taxon>
        <taxon>Leucocoprinus</taxon>
    </lineage>
</organism>
<feature type="compositionally biased region" description="Low complexity" evidence="1">
    <location>
        <begin position="90"/>
        <end position="103"/>
    </location>
</feature>
<dbReference type="Pfam" id="PF20415">
    <property type="entry name" value="DUF6699"/>
    <property type="match status" value="1"/>
</dbReference>
<feature type="region of interest" description="Disordered" evidence="1">
    <location>
        <begin position="1"/>
        <end position="316"/>
    </location>
</feature>
<gene>
    <name evidence="3" type="ORF">NP233_g1483</name>
</gene>